<dbReference type="KEGG" id="led:BBK82_23215"/>
<dbReference type="RefSeq" id="WP_065916882.1">
    <property type="nucleotide sequence ID" value="NZ_CP016793.1"/>
</dbReference>
<gene>
    <name evidence="2" type="ORF">BBK82_23215</name>
</gene>
<sequence length="162" mass="18546">MGDRTFGYSAQVRPFLWVFLVITPGEVLLMDLLVPWTWLRITLLVLGVLSGLLLGWQLWMLTEFKHAVDDEHLWLRYAREFDYRIPLAAVEKVSQGLTSRMLGRTRSVVDGTLVLEISGSTNVLVLLSEPQEVDLGRRGTHEVTRIEFWADNPEAVVRALRK</sequence>
<keyword evidence="1" id="KW-0472">Membrane</keyword>
<reference evidence="2 3" key="1">
    <citation type="submission" date="2016-07" db="EMBL/GenBank/DDBJ databases">
        <title>Complete genome sequence of the Lentzea guizhouensis DHS C013.</title>
        <authorList>
            <person name="Cao C."/>
        </authorList>
    </citation>
    <scope>NUCLEOTIDE SEQUENCE [LARGE SCALE GENOMIC DNA]</scope>
    <source>
        <strain evidence="2 3">DHS C013</strain>
    </source>
</reference>
<keyword evidence="3" id="KW-1185">Reference proteome</keyword>
<feature type="transmembrane region" description="Helical" evidence="1">
    <location>
        <begin position="15"/>
        <end position="34"/>
    </location>
</feature>
<accession>A0A1B2HLE5</accession>
<dbReference type="OrthoDB" id="4337641at2"/>
<evidence type="ECO:0008006" key="4">
    <source>
        <dbReference type="Google" id="ProtNLM"/>
    </source>
</evidence>
<protein>
    <recommendedName>
        <fullName evidence="4">DUF304 domain-containing protein</fullName>
    </recommendedName>
</protein>
<evidence type="ECO:0000256" key="1">
    <source>
        <dbReference type="SAM" id="Phobius"/>
    </source>
</evidence>
<dbReference type="EMBL" id="CP016793">
    <property type="protein sequence ID" value="ANZ38535.1"/>
    <property type="molecule type" value="Genomic_DNA"/>
</dbReference>
<keyword evidence="1" id="KW-0812">Transmembrane</keyword>
<evidence type="ECO:0000313" key="2">
    <source>
        <dbReference type="EMBL" id="ANZ38535.1"/>
    </source>
</evidence>
<proteinExistence type="predicted"/>
<name>A0A1B2HLE5_9PSEU</name>
<dbReference type="AlphaFoldDB" id="A0A1B2HLE5"/>
<evidence type="ECO:0000313" key="3">
    <source>
        <dbReference type="Proteomes" id="UP000093053"/>
    </source>
</evidence>
<organism evidence="2 3">
    <name type="scientific">Lentzea guizhouensis</name>
    <dbReference type="NCBI Taxonomy" id="1586287"/>
    <lineage>
        <taxon>Bacteria</taxon>
        <taxon>Bacillati</taxon>
        <taxon>Actinomycetota</taxon>
        <taxon>Actinomycetes</taxon>
        <taxon>Pseudonocardiales</taxon>
        <taxon>Pseudonocardiaceae</taxon>
        <taxon>Lentzea</taxon>
    </lineage>
</organism>
<dbReference type="Proteomes" id="UP000093053">
    <property type="component" value="Chromosome"/>
</dbReference>
<keyword evidence="1" id="KW-1133">Transmembrane helix</keyword>
<dbReference type="STRING" id="1586287.BBK82_23215"/>
<feature type="transmembrane region" description="Helical" evidence="1">
    <location>
        <begin position="41"/>
        <end position="59"/>
    </location>
</feature>